<evidence type="ECO:0000313" key="3">
    <source>
        <dbReference type="EMBL" id="CAB4131595.1"/>
    </source>
</evidence>
<dbReference type="Pfam" id="PF01145">
    <property type="entry name" value="Band_7"/>
    <property type="match status" value="1"/>
</dbReference>
<feature type="transmembrane region" description="Helical" evidence="1">
    <location>
        <begin position="20"/>
        <end position="40"/>
    </location>
</feature>
<keyword evidence="1" id="KW-0472">Membrane</keyword>
<dbReference type="EMBL" id="LR796249">
    <property type="protein sequence ID" value="CAB4131595.1"/>
    <property type="molecule type" value="Genomic_DNA"/>
</dbReference>
<name>A0A6J5LC00_9CAUD</name>
<evidence type="ECO:0000313" key="4">
    <source>
        <dbReference type="EMBL" id="CAB4134945.1"/>
    </source>
</evidence>
<gene>
    <name evidence="3" type="ORF">UFOVP127_171</name>
    <name evidence="4" type="ORF">UFOVP276_34</name>
</gene>
<keyword evidence="1" id="KW-0812">Transmembrane</keyword>
<proteinExistence type="predicted"/>
<evidence type="ECO:0000259" key="2">
    <source>
        <dbReference type="Pfam" id="PF01145"/>
    </source>
</evidence>
<dbReference type="InterPro" id="IPR001107">
    <property type="entry name" value="Band_7"/>
</dbReference>
<accession>A0A6J5LC00</accession>
<organism evidence="3">
    <name type="scientific">uncultured Caudovirales phage</name>
    <dbReference type="NCBI Taxonomy" id="2100421"/>
    <lineage>
        <taxon>Viruses</taxon>
        <taxon>Duplodnaviria</taxon>
        <taxon>Heunggongvirae</taxon>
        <taxon>Uroviricota</taxon>
        <taxon>Caudoviricetes</taxon>
        <taxon>Peduoviridae</taxon>
        <taxon>Maltschvirus</taxon>
        <taxon>Maltschvirus maltsch</taxon>
    </lineage>
</organism>
<protein>
    <submittedName>
        <fullName evidence="3">Band 7 domain containing protein</fullName>
    </submittedName>
</protein>
<keyword evidence="1" id="KW-1133">Transmembrane helix</keyword>
<evidence type="ECO:0000256" key="1">
    <source>
        <dbReference type="SAM" id="Phobius"/>
    </source>
</evidence>
<sequence>MSPSYDRTPQKRYWTPGKVIAALGVLVGVIVLITTISGIWTTVDAGEIVVKQGIMGDLVVWADQGPKWQMWGKITRYKRSTPYYFSSKKDQGNSADESIKMRFNDGGHGNFSGSLRYDLPTDETNLIKIHKTFGSQQTLEQSMIRTNIEKVVYLSGSIVSSTQSYAERRADLLAYIEDQAKHGLYKSSSKCEKQPDPVTKQDRTVCVVEIEKDTKTGEPARLEKSPLEDYGIKLSAFSVNDIQYDADVTKQIKMQQDAIAAVQVSLSQAKQAEQNAITAAENGKAAAAKAKWDQEALKAKAVTEAEQIRDVAKLAKETAELTKAKLIAEGEGESTKRKLIMAADGALNQKIDRDIQVAKIWAEAYAKQRPTPDVVFGTSGNGGSDLGSLMMMSAAKQAGLLGK</sequence>
<feature type="domain" description="Band 7" evidence="2">
    <location>
        <begin position="42"/>
        <end position="271"/>
    </location>
</feature>
<reference evidence="3" key="1">
    <citation type="submission" date="2020-04" db="EMBL/GenBank/DDBJ databases">
        <authorList>
            <person name="Chiriac C."/>
            <person name="Salcher M."/>
            <person name="Ghai R."/>
            <person name="Kavagutti S V."/>
        </authorList>
    </citation>
    <scope>NUCLEOTIDE SEQUENCE</scope>
</reference>
<dbReference type="EMBL" id="LR796294">
    <property type="protein sequence ID" value="CAB4134945.1"/>
    <property type="molecule type" value="Genomic_DNA"/>
</dbReference>